<comment type="caution">
    <text evidence="3">The sequence shown here is derived from an EMBL/GenBank/DDBJ whole genome shotgun (WGS) entry which is preliminary data.</text>
</comment>
<protein>
    <submittedName>
        <fullName evidence="3">TIGR03808 family TAT-translocated repetitive protein</fullName>
    </submittedName>
</protein>
<name>A0A2W5KJM0_ANCNO</name>
<feature type="chain" id="PRO_5016007270" evidence="1">
    <location>
        <begin position="26"/>
        <end position="445"/>
    </location>
</feature>
<gene>
    <name evidence="3" type="ORF">DI565_08630</name>
</gene>
<dbReference type="PROSITE" id="PS51318">
    <property type="entry name" value="TAT"/>
    <property type="match status" value="1"/>
</dbReference>
<dbReference type="InterPro" id="IPR011050">
    <property type="entry name" value="Pectin_lyase_fold/virulence"/>
</dbReference>
<keyword evidence="1" id="KW-0732">Signal</keyword>
<evidence type="ECO:0000313" key="3">
    <source>
        <dbReference type="EMBL" id="PZQ16239.1"/>
    </source>
</evidence>
<dbReference type="Proteomes" id="UP000249577">
    <property type="component" value="Unassembled WGS sequence"/>
</dbReference>
<dbReference type="Gene3D" id="2.160.20.10">
    <property type="entry name" value="Single-stranded right-handed beta-helix, Pectin lyase-like"/>
    <property type="match status" value="1"/>
</dbReference>
<dbReference type="AlphaFoldDB" id="A0A2W5KJM0"/>
<evidence type="ECO:0000313" key="4">
    <source>
        <dbReference type="Proteomes" id="UP000249577"/>
    </source>
</evidence>
<feature type="domain" description="Right handed beta helix" evidence="2">
    <location>
        <begin position="178"/>
        <end position="352"/>
    </location>
</feature>
<evidence type="ECO:0000259" key="2">
    <source>
        <dbReference type="Pfam" id="PF13229"/>
    </source>
</evidence>
<dbReference type="InterPro" id="IPR006626">
    <property type="entry name" value="PbH1"/>
</dbReference>
<dbReference type="InterPro" id="IPR006311">
    <property type="entry name" value="TAT_signal"/>
</dbReference>
<dbReference type="InterPro" id="IPR012334">
    <property type="entry name" value="Pectin_lyas_fold"/>
</dbReference>
<organism evidence="3 4">
    <name type="scientific">Ancylobacter novellus</name>
    <name type="common">Thiobacillus novellus</name>
    <dbReference type="NCBI Taxonomy" id="921"/>
    <lineage>
        <taxon>Bacteria</taxon>
        <taxon>Pseudomonadati</taxon>
        <taxon>Pseudomonadota</taxon>
        <taxon>Alphaproteobacteria</taxon>
        <taxon>Hyphomicrobiales</taxon>
        <taxon>Xanthobacteraceae</taxon>
        <taxon>Ancylobacter</taxon>
    </lineage>
</organism>
<dbReference type="EMBL" id="QFPN01000004">
    <property type="protein sequence ID" value="PZQ16239.1"/>
    <property type="molecule type" value="Genomic_DNA"/>
</dbReference>
<evidence type="ECO:0000256" key="1">
    <source>
        <dbReference type="SAM" id="SignalP"/>
    </source>
</evidence>
<reference evidence="3 4" key="1">
    <citation type="submission" date="2017-08" db="EMBL/GenBank/DDBJ databases">
        <title>Infants hospitalized years apart are colonized by the same room-sourced microbial strains.</title>
        <authorList>
            <person name="Brooks B."/>
            <person name="Olm M.R."/>
            <person name="Firek B.A."/>
            <person name="Baker R."/>
            <person name="Thomas B.C."/>
            <person name="Morowitz M.J."/>
            <person name="Banfield J.F."/>
        </authorList>
    </citation>
    <scope>NUCLEOTIDE SEQUENCE [LARGE SCALE GENOMIC DNA]</scope>
    <source>
        <strain evidence="3">S2_005_003_R2_43</strain>
    </source>
</reference>
<dbReference type="NCBIfam" id="TIGR03808">
    <property type="entry name" value="RR_plus_rpt_1"/>
    <property type="match status" value="1"/>
</dbReference>
<dbReference type="InterPro" id="IPR022444">
    <property type="entry name" value="Cofactor-bd_rpt"/>
</dbReference>
<accession>A0A2W5KJM0</accession>
<dbReference type="SUPFAM" id="SSF51126">
    <property type="entry name" value="Pectin lyase-like"/>
    <property type="match status" value="1"/>
</dbReference>
<proteinExistence type="predicted"/>
<dbReference type="InterPro" id="IPR022388">
    <property type="entry name" value="CHP03808"/>
</dbReference>
<feature type="signal peptide" evidence="1">
    <location>
        <begin position="1"/>
        <end position="25"/>
    </location>
</feature>
<dbReference type="Pfam" id="PF13229">
    <property type="entry name" value="Beta_helix"/>
    <property type="match status" value="1"/>
</dbReference>
<dbReference type="InterPro" id="IPR039448">
    <property type="entry name" value="Beta_helix"/>
</dbReference>
<dbReference type="SMART" id="SM00710">
    <property type="entry name" value="PbH1"/>
    <property type="match status" value="10"/>
</dbReference>
<sequence>MLRRRLLIGAAALAGLAAAPPFAEALPGALDAAALGVKPGETDQTRGLQRALDRAAKEGRPLALAPGLYRAAGLALADGAVVVGVPELTRLELVGTGPLLVVRGARRASVRGLVLDGANMPAGQEVGVLQADGAQDLTLDEVAVTGAGGGGIVLSGAGGAVRRCRVEGARHAGLFSMDGRGLSITDCVVRNCRNNGVVIRRSQKGEDGSVVSRCRIEDIGALDGGLGWNGNGVNVSRAAGVMVTDNAIRRSAFSALRAHEADDAILSDNLCLLSGETGIYAEYGFSGAVISGNLVDGAANGISVVNFNEGGRLATVTGNVVRNAFRRPLLDEPGEGYGCGVSVEADTAVTGNVVEACPDIGILAGWGPYLRDVAVSGNVIRSCGVGIGVSVVEGVGATTITGNTISDSRRGAVLGYRWREVATADLATGGGAPRPGLLVSQNASK</sequence>
<dbReference type="NCBIfam" id="TIGR03807">
    <property type="entry name" value="RR_fam_repeat"/>
    <property type="match status" value="3"/>
</dbReference>